<dbReference type="OrthoDB" id="21550at2759"/>
<dbReference type="STRING" id="763406.A0A1E3NHY2"/>
<feature type="region of interest" description="Disordered" evidence="12">
    <location>
        <begin position="25"/>
        <end position="144"/>
    </location>
</feature>
<reference evidence="13 14" key="1">
    <citation type="journal article" date="2016" name="Proc. Natl. Acad. Sci. U.S.A.">
        <title>Comparative genomics of biotechnologically important yeasts.</title>
        <authorList>
            <person name="Riley R."/>
            <person name="Haridas S."/>
            <person name="Wolfe K.H."/>
            <person name="Lopes M.R."/>
            <person name="Hittinger C.T."/>
            <person name="Goeker M."/>
            <person name="Salamov A.A."/>
            <person name="Wisecaver J.H."/>
            <person name="Long T.M."/>
            <person name="Calvey C.H."/>
            <person name="Aerts A.L."/>
            <person name="Barry K.W."/>
            <person name="Choi C."/>
            <person name="Clum A."/>
            <person name="Coughlan A.Y."/>
            <person name="Deshpande S."/>
            <person name="Douglass A.P."/>
            <person name="Hanson S.J."/>
            <person name="Klenk H.-P."/>
            <person name="LaButti K.M."/>
            <person name="Lapidus A."/>
            <person name="Lindquist E.A."/>
            <person name="Lipzen A.M."/>
            <person name="Meier-Kolthoff J.P."/>
            <person name="Ohm R.A."/>
            <person name="Otillar R.P."/>
            <person name="Pangilinan J.L."/>
            <person name="Peng Y."/>
            <person name="Rokas A."/>
            <person name="Rosa C.A."/>
            <person name="Scheuner C."/>
            <person name="Sibirny A.A."/>
            <person name="Slot J.C."/>
            <person name="Stielow J.B."/>
            <person name="Sun H."/>
            <person name="Kurtzman C.P."/>
            <person name="Blackwell M."/>
            <person name="Grigoriev I.V."/>
            <person name="Jeffries T.W."/>
        </authorList>
    </citation>
    <scope>NUCLEOTIDE SEQUENCE [LARGE SCALE GENOMIC DNA]</scope>
    <source>
        <strain evidence="13 14">NRRL Y-2026</strain>
    </source>
</reference>
<dbReference type="EMBL" id="KV454004">
    <property type="protein sequence ID" value="ODQ45750.1"/>
    <property type="molecule type" value="Genomic_DNA"/>
</dbReference>
<evidence type="ECO:0000256" key="7">
    <source>
        <dbReference type="ARBA" id="ARBA00022884"/>
    </source>
</evidence>
<proteinExistence type="inferred from homology"/>
<dbReference type="FunFam" id="2.40.10.230:FF:000002">
    <property type="entry name" value="H/ACA ribonucleoprotein complex non-core subunit NAF1"/>
    <property type="match status" value="1"/>
</dbReference>
<accession>A0A1E3NHY2</accession>
<keyword evidence="7" id="KW-0694">RNA-binding</keyword>
<protein>
    <recommendedName>
        <fullName evidence="3">H/ACA ribonucleoprotein complex non-core subunit NAF1</fullName>
    </recommendedName>
    <alternativeName>
        <fullName evidence="11">Nuclear assembly factor 1</fullName>
    </alternativeName>
</protein>
<keyword evidence="5" id="KW-0698">rRNA processing</keyword>
<feature type="compositionally biased region" description="Acidic residues" evidence="12">
    <location>
        <begin position="128"/>
        <end position="141"/>
    </location>
</feature>
<evidence type="ECO:0000256" key="4">
    <source>
        <dbReference type="ARBA" id="ARBA00022517"/>
    </source>
</evidence>
<evidence type="ECO:0000256" key="3">
    <source>
        <dbReference type="ARBA" id="ARBA00021438"/>
    </source>
</evidence>
<dbReference type="GO" id="GO:0005732">
    <property type="term" value="C:sno(s)RNA-containing ribonucleoprotein complex"/>
    <property type="evidence" value="ECO:0007669"/>
    <property type="project" value="InterPro"/>
</dbReference>
<keyword evidence="14" id="KW-1185">Reference proteome</keyword>
<comment type="subunit">
    <text evidence="10">During assembly of the complex, component of the small nucleolar ribonucleoprotein particles containing H/ACA-type snoRNAs (H/ACA snoRNPs) which contains CBF5, NAF1, NHP2 and NOP10 proteins. Interacts with SHQ1. Interacts directly with CBF5. Interacts with hyperphosphorylated C-terminal domain (CTD) of RNA polymerase II large subunit (RPB1).</text>
</comment>
<dbReference type="Pfam" id="PF04410">
    <property type="entry name" value="Gar1"/>
    <property type="match status" value="1"/>
</dbReference>
<dbReference type="GeneID" id="30178122"/>
<keyword evidence="6" id="KW-0597">Phosphoprotein</keyword>
<evidence type="ECO:0000256" key="6">
    <source>
        <dbReference type="ARBA" id="ARBA00022553"/>
    </source>
</evidence>
<evidence type="ECO:0000256" key="2">
    <source>
        <dbReference type="ARBA" id="ARBA00009801"/>
    </source>
</evidence>
<dbReference type="GO" id="GO:0006364">
    <property type="term" value="P:rRNA processing"/>
    <property type="evidence" value="ECO:0007669"/>
    <property type="project" value="UniProtKB-KW"/>
</dbReference>
<gene>
    <name evidence="13" type="ORF">PICMEDRAFT_17030</name>
</gene>
<evidence type="ECO:0000256" key="10">
    <source>
        <dbReference type="ARBA" id="ARBA00065983"/>
    </source>
</evidence>
<dbReference type="AlphaFoldDB" id="A0A1E3NHY2"/>
<sequence length="570" mass="63247">MSDTELATSKMADQVGVICETVDEVGSSDKIGDAESHSQTCESTDAEESLSLEEKSEPDLFNVDQPIQYSSDEESDGENLNSNKDKGKVVQESNSESNANSSSSESESDESEDEDEDDSDVEAKNTVYEDDDDEVNEGENDEPIKSKNEILDSRVPCLPENYTVDDKTNIQFIGNVSGVVEKNVIITAAKSAEDRVLNEGTVLCFEDRTPVGLLYEVFGRLQSPVYSVKFNTQEEAENFRGKKGSKVFFVVPTAEFLSTHQIRKFKGSDASNCNDEELPEDEQEFSDDEKEAAAKKKKKRKKRQSTATSNSVENGPTKNHSEDENELPEAKRQKQEYSTPKQAKPPGGVPISVRARLTSLPSKAKTPAQTNYSAQQNNDVNPMKMMQQFMSMVQQVSNSSAPSPTYSGSRNQYPSQYQQPAQVNSQYSPTYNPQYNPQYHSLDTQPNMQYSQQYTQQYHPFYNQQFNQQTASQTFSQFANSGVAYNQPVYPQQYPPPNITNSPHVYTEPQNSNSSANTALLVAQLAAAITNTAHNSASSFQQGDEQSPLPANNIGTNHKAENDEDYDPAV</sequence>
<dbReference type="PANTHER" id="PTHR31633:SF1">
    <property type="entry name" value="H_ACA RIBONUCLEOPROTEIN COMPLEX NON-CORE SUBUNIT NAF1"/>
    <property type="match status" value="1"/>
</dbReference>
<evidence type="ECO:0000313" key="13">
    <source>
        <dbReference type="EMBL" id="ODQ45750.1"/>
    </source>
</evidence>
<dbReference type="InterPro" id="IPR040309">
    <property type="entry name" value="Naf1"/>
</dbReference>
<dbReference type="InterPro" id="IPR038664">
    <property type="entry name" value="Gar1/Naf1_Cbf5-bd_sf"/>
</dbReference>
<feature type="region of interest" description="Disordered" evidence="12">
    <location>
        <begin position="267"/>
        <end position="352"/>
    </location>
</feature>
<evidence type="ECO:0000256" key="5">
    <source>
        <dbReference type="ARBA" id="ARBA00022552"/>
    </source>
</evidence>
<feature type="region of interest" description="Disordered" evidence="12">
    <location>
        <begin position="533"/>
        <end position="570"/>
    </location>
</feature>
<feature type="compositionally biased region" description="Acidic residues" evidence="12">
    <location>
        <begin position="106"/>
        <end position="120"/>
    </location>
</feature>
<evidence type="ECO:0000256" key="9">
    <source>
        <dbReference type="ARBA" id="ARBA00054735"/>
    </source>
</evidence>
<feature type="compositionally biased region" description="Polar residues" evidence="12">
    <location>
        <begin position="305"/>
        <end position="318"/>
    </location>
</feature>
<dbReference type="GO" id="GO:0000493">
    <property type="term" value="P:box H/ACA snoRNP assembly"/>
    <property type="evidence" value="ECO:0007669"/>
    <property type="project" value="InterPro"/>
</dbReference>
<dbReference type="Gene3D" id="2.40.10.230">
    <property type="entry name" value="Probable tRNA pseudouridine synthase domain"/>
    <property type="match status" value="1"/>
</dbReference>
<feature type="region of interest" description="Disordered" evidence="12">
    <location>
        <begin position="393"/>
        <end position="427"/>
    </location>
</feature>
<evidence type="ECO:0000256" key="11">
    <source>
        <dbReference type="ARBA" id="ARBA00076743"/>
    </source>
</evidence>
<feature type="compositionally biased region" description="Acidic residues" evidence="12">
    <location>
        <begin position="274"/>
        <end position="290"/>
    </location>
</feature>
<name>A0A1E3NHY2_9ASCO</name>
<comment type="similarity">
    <text evidence="2">Belongs to the NAF1 family.</text>
</comment>
<organism evidence="13 14">
    <name type="scientific">Pichia membranifaciens NRRL Y-2026</name>
    <dbReference type="NCBI Taxonomy" id="763406"/>
    <lineage>
        <taxon>Eukaryota</taxon>
        <taxon>Fungi</taxon>
        <taxon>Dikarya</taxon>
        <taxon>Ascomycota</taxon>
        <taxon>Saccharomycotina</taxon>
        <taxon>Pichiomycetes</taxon>
        <taxon>Pichiales</taxon>
        <taxon>Pichiaceae</taxon>
        <taxon>Pichia</taxon>
    </lineage>
</organism>
<evidence type="ECO:0000256" key="1">
    <source>
        <dbReference type="ARBA" id="ARBA00004123"/>
    </source>
</evidence>
<dbReference type="GO" id="GO:0001522">
    <property type="term" value="P:pseudouridine synthesis"/>
    <property type="evidence" value="ECO:0007669"/>
    <property type="project" value="InterPro"/>
</dbReference>
<dbReference type="GO" id="GO:0005634">
    <property type="term" value="C:nucleus"/>
    <property type="evidence" value="ECO:0007669"/>
    <property type="project" value="UniProtKB-SubCell"/>
</dbReference>
<evidence type="ECO:0000256" key="12">
    <source>
        <dbReference type="SAM" id="MobiDB-lite"/>
    </source>
</evidence>
<dbReference type="Proteomes" id="UP000094455">
    <property type="component" value="Unassembled WGS sequence"/>
</dbReference>
<feature type="compositionally biased region" description="Polar residues" evidence="12">
    <location>
        <begin position="533"/>
        <end position="556"/>
    </location>
</feature>
<dbReference type="InterPro" id="IPR009000">
    <property type="entry name" value="Transl_B-barrel_sf"/>
</dbReference>
<comment type="subcellular location">
    <subcellularLocation>
        <location evidence="1">Nucleus</location>
    </subcellularLocation>
</comment>
<comment type="function">
    <text evidence="9">RNA-binding protein required for the maturation of box H/ACA snoRNPs complex and ribosome biogenesis. During assembly of the H/ACA snoRNPs complex, it associates with the complex and disappears during maturation of the complex and is replaced by GAR1 to yield mature H/ACA snoRNPs complex. Acts as a competitive binder for CBF5 probably required to prevent non-cognate RNAs from being loaded during transport of the particle by inducing a non-productive conformation of CBF5.</text>
</comment>
<dbReference type="InterPro" id="IPR007504">
    <property type="entry name" value="H/ACA_rnp_Gar1/Naf1"/>
</dbReference>
<keyword evidence="4" id="KW-0690">Ribosome biogenesis</keyword>
<feature type="compositionally biased region" description="Polar residues" evidence="12">
    <location>
        <begin position="401"/>
        <end position="427"/>
    </location>
</feature>
<keyword evidence="8" id="KW-0539">Nucleus</keyword>
<dbReference type="PANTHER" id="PTHR31633">
    <property type="entry name" value="H/ACA RIBONUCLEOPROTEIN COMPLEX NON-CORE SUBUNIT NAF1"/>
    <property type="match status" value="1"/>
</dbReference>
<dbReference type="SUPFAM" id="SSF50447">
    <property type="entry name" value="Translation proteins"/>
    <property type="match status" value="1"/>
</dbReference>
<dbReference type="GO" id="GO:0003723">
    <property type="term" value="F:RNA binding"/>
    <property type="evidence" value="ECO:0007669"/>
    <property type="project" value="UniProtKB-KW"/>
</dbReference>
<feature type="compositionally biased region" description="Low complexity" evidence="12">
    <location>
        <begin position="92"/>
        <end position="105"/>
    </location>
</feature>
<evidence type="ECO:0000256" key="8">
    <source>
        <dbReference type="ARBA" id="ARBA00023242"/>
    </source>
</evidence>
<evidence type="ECO:0000313" key="14">
    <source>
        <dbReference type="Proteomes" id="UP000094455"/>
    </source>
</evidence>
<feature type="compositionally biased region" description="Basic residues" evidence="12">
    <location>
        <begin position="295"/>
        <end position="304"/>
    </location>
</feature>
<dbReference type="RefSeq" id="XP_019016863.1">
    <property type="nucleotide sequence ID" value="XM_019161435.1"/>
</dbReference>